<evidence type="ECO:0000256" key="9">
    <source>
        <dbReference type="ARBA" id="ARBA00022982"/>
    </source>
</evidence>
<keyword evidence="10 19" id="KW-1133">Transmembrane helix</keyword>
<organism evidence="23 24">
    <name type="scientific">Rubrivirga litoralis</name>
    <dbReference type="NCBI Taxonomy" id="3075598"/>
    <lineage>
        <taxon>Bacteria</taxon>
        <taxon>Pseudomonadati</taxon>
        <taxon>Rhodothermota</taxon>
        <taxon>Rhodothermia</taxon>
        <taxon>Rhodothermales</taxon>
        <taxon>Rubricoccaceae</taxon>
        <taxon>Rubrivirga</taxon>
    </lineage>
</organism>
<evidence type="ECO:0000256" key="3">
    <source>
        <dbReference type="ARBA" id="ARBA00022448"/>
    </source>
</evidence>
<evidence type="ECO:0000259" key="21">
    <source>
        <dbReference type="PROSITE" id="PS50999"/>
    </source>
</evidence>
<feature type="domain" description="Cytochrome oxidase subunit II copper A binding" evidence="20">
    <location>
        <begin position="119"/>
        <end position="229"/>
    </location>
</feature>
<dbReference type="Pfam" id="PF02790">
    <property type="entry name" value="COX2_TM"/>
    <property type="match status" value="1"/>
</dbReference>
<feature type="transmembrane region" description="Helical" evidence="19">
    <location>
        <begin position="44"/>
        <end position="67"/>
    </location>
</feature>
<keyword evidence="5 16" id="KW-0679">Respiratory chain</keyword>
<reference evidence="23 24" key="1">
    <citation type="submission" date="2023-09" db="EMBL/GenBank/DDBJ databases">
        <authorList>
            <person name="Rey-Velasco X."/>
        </authorList>
    </citation>
    <scope>NUCLEOTIDE SEQUENCE [LARGE SCALE GENOMIC DNA]</scope>
    <source>
        <strain evidence="23 24">F394</strain>
    </source>
</reference>
<dbReference type="InterPro" id="IPR011759">
    <property type="entry name" value="Cyt_c_oxidase_su2_TM_dom"/>
</dbReference>
<evidence type="ECO:0000259" key="22">
    <source>
        <dbReference type="PROSITE" id="PS51007"/>
    </source>
</evidence>
<dbReference type="SUPFAM" id="SSF81464">
    <property type="entry name" value="Cytochrome c oxidase subunit II-like, transmembrane region"/>
    <property type="match status" value="1"/>
</dbReference>
<dbReference type="InterPro" id="IPR008168">
    <property type="entry name" value="Cyt_C_IC"/>
</dbReference>
<keyword evidence="11 15" id="KW-0408">Iron</keyword>
<feature type="domain" description="Cytochrome c" evidence="22">
    <location>
        <begin position="241"/>
        <end position="335"/>
    </location>
</feature>
<dbReference type="PRINTS" id="PR00605">
    <property type="entry name" value="CYTCHROMECIC"/>
</dbReference>
<keyword evidence="4 15" id="KW-0349">Heme</keyword>
<evidence type="ECO:0000256" key="2">
    <source>
        <dbReference type="ARBA" id="ARBA00007866"/>
    </source>
</evidence>
<dbReference type="PROSITE" id="PS51007">
    <property type="entry name" value="CYTC"/>
    <property type="match status" value="1"/>
</dbReference>
<name>A0ABU3BPW6_9BACT</name>
<dbReference type="EC" id="7.1.1.9" evidence="17"/>
<dbReference type="PROSITE" id="PS00078">
    <property type="entry name" value="COX2"/>
    <property type="match status" value="1"/>
</dbReference>
<comment type="caution">
    <text evidence="23">The sequence shown here is derived from an EMBL/GenBank/DDBJ whole genome shotgun (WGS) entry which is preliminary data.</text>
</comment>
<dbReference type="InterPro" id="IPR045187">
    <property type="entry name" value="CcO_II"/>
</dbReference>
<dbReference type="Gene3D" id="2.60.40.420">
    <property type="entry name" value="Cupredoxins - blue copper proteins"/>
    <property type="match status" value="1"/>
</dbReference>
<feature type="compositionally biased region" description="Low complexity" evidence="18">
    <location>
        <begin position="367"/>
        <end position="377"/>
    </location>
</feature>
<evidence type="ECO:0000256" key="14">
    <source>
        <dbReference type="ARBA" id="ARBA00024688"/>
    </source>
</evidence>
<proteinExistence type="inferred from homology"/>
<keyword evidence="6 16" id="KW-0812">Transmembrane</keyword>
<dbReference type="SUPFAM" id="SSF46626">
    <property type="entry name" value="Cytochrome c"/>
    <property type="match status" value="1"/>
</dbReference>
<feature type="domain" description="Cytochrome oxidase subunit II transmembrane region profile" evidence="21">
    <location>
        <begin position="21"/>
        <end position="118"/>
    </location>
</feature>
<dbReference type="CDD" id="cd13915">
    <property type="entry name" value="CuRO_HCO_II_like_2"/>
    <property type="match status" value="1"/>
</dbReference>
<dbReference type="InterPro" id="IPR036909">
    <property type="entry name" value="Cyt_c-like_dom_sf"/>
</dbReference>
<evidence type="ECO:0000256" key="17">
    <source>
        <dbReference type="RuleBase" id="RU004024"/>
    </source>
</evidence>
<dbReference type="PANTHER" id="PTHR22888">
    <property type="entry name" value="CYTOCHROME C OXIDASE, SUBUNIT II"/>
    <property type="match status" value="1"/>
</dbReference>
<dbReference type="InterPro" id="IPR036257">
    <property type="entry name" value="Cyt_c_oxidase_su2_TM_sf"/>
</dbReference>
<dbReference type="NCBIfam" id="TIGR02866">
    <property type="entry name" value="CoxB"/>
    <property type="match status" value="1"/>
</dbReference>
<dbReference type="PANTHER" id="PTHR22888:SF9">
    <property type="entry name" value="CYTOCHROME C OXIDASE SUBUNIT 2"/>
    <property type="match status" value="1"/>
</dbReference>
<dbReference type="Gene3D" id="1.10.287.90">
    <property type="match status" value="1"/>
</dbReference>
<evidence type="ECO:0000256" key="5">
    <source>
        <dbReference type="ARBA" id="ARBA00022660"/>
    </source>
</evidence>
<evidence type="ECO:0000313" key="24">
    <source>
        <dbReference type="Proteomes" id="UP001267426"/>
    </source>
</evidence>
<dbReference type="InterPro" id="IPR002429">
    <property type="entry name" value="CcO_II-like_C"/>
</dbReference>
<evidence type="ECO:0000256" key="13">
    <source>
        <dbReference type="ARBA" id="ARBA00023136"/>
    </source>
</evidence>
<keyword evidence="8" id="KW-1278">Translocase</keyword>
<keyword evidence="13 19" id="KW-0472">Membrane</keyword>
<comment type="catalytic activity">
    <reaction evidence="17">
        <text>4 Fe(II)-[cytochrome c] + O2 + 8 H(+)(in) = 4 Fe(III)-[cytochrome c] + 2 H2O + 4 H(+)(out)</text>
        <dbReference type="Rhea" id="RHEA:11436"/>
        <dbReference type="Rhea" id="RHEA-COMP:10350"/>
        <dbReference type="Rhea" id="RHEA-COMP:14399"/>
        <dbReference type="ChEBI" id="CHEBI:15377"/>
        <dbReference type="ChEBI" id="CHEBI:15378"/>
        <dbReference type="ChEBI" id="CHEBI:15379"/>
        <dbReference type="ChEBI" id="CHEBI:29033"/>
        <dbReference type="ChEBI" id="CHEBI:29034"/>
        <dbReference type="EC" id="7.1.1.9"/>
    </reaction>
</comment>
<accession>A0ABU3BPW6</accession>
<dbReference type="SUPFAM" id="SSF49503">
    <property type="entry name" value="Cupredoxins"/>
    <property type="match status" value="1"/>
</dbReference>
<dbReference type="PROSITE" id="PS50857">
    <property type="entry name" value="COX2_CUA"/>
    <property type="match status" value="1"/>
</dbReference>
<keyword evidence="7 15" id="KW-0479">Metal-binding</keyword>
<dbReference type="Gene3D" id="1.10.760.10">
    <property type="entry name" value="Cytochrome c-like domain"/>
    <property type="match status" value="1"/>
</dbReference>
<comment type="similarity">
    <text evidence="2 16">Belongs to the cytochrome c oxidase subunit 2 family.</text>
</comment>
<dbReference type="InterPro" id="IPR014222">
    <property type="entry name" value="Cyt_c_oxidase_su2"/>
</dbReference>
<keyword evidence="9 16" id="KW-0249">Electron transport</keyword>
<evidence type="ECO:0000256" key="10">
    <source>
        <dbReference type="ARBA" id="ARBA00022989"/>
    </source>
</evidence>
<evidence type="ECO:0000256" key="8">
    <source>
        <dbReference type="ARBA" id="ARBA00022967"/>
    </source>
</evidence>
<dbReference type="InterPro" id="IPR009056">
    <property type="entry name" value="Cyt_c-like_dom"/>
</dbReference>
<feature type="region of interest" description="Disordered" evidence="18">
    <location>
        <begin position="341"/>
        <end position="385"/>
    </location>
</feature>
<evidence type="ECO:0000256" key="19">
    <source>
        <dbReference type="SAM" id="Phobius"/>
    </source>
</evidence>
<evidence type="ECO:0000256" key="16">
    <source>
        <dbReference type="RuleBase" id="RU000456"/>
    </source>
</evidence>
<dbReference type="RefSeq" id="WP_311662679.1">
    <property type="nucleotide sequence ID" value="NZ_JAVRHT010000011.1"/>
</dbReference>
<evidence type="ECO:0000259" key="20">
    <source>
        <dbReference type="PROSITE" id="PS50857"/>
    </source>
</evidence>
<dbReference type="Pfam" id="PF00034">
    <property type="entry name" value="Cytochrom_C"/>
    <property type="match status" value="1"/>
</dbReference>
<evidence type="ECO:0000256" key="7">
    <source>
        <dbReference type="ARBA" id="ARBA00022723"/>
    </source>
</evidence>
<evidence type="ECO:0000256" key="18">
    <source>
        <dbReference type="SAM" id="MobiDB-lite"/>
    </source>
</evidence>
<comment type="function">
    <text evidence="14 17">Subunits I and II form the functional core of the enzyme complex. Electrons originating in cytochrome c are transferred via heme a and Cu(A) to the binuclear center formed by heme a3 and Cu(B).</text>
</comment>
<dbReference type="Pfam" id="PF00116">
    <property type="entry name" value="COX2"/>
    <property type="match status" value="1"/>
</dbReference>
<evidence type="ECO:0000256" key="4">
    <source>
        <dbReference type="ARBA" id="ARBA00022617"/>
    </source>
</evidence>
<keyword evidence="24" id="KW-1185">Reference proteome</keyword>
<gene>
    <name evidence="23" type="primary">coxB</name>
    <name evidence="23" type="ORF">RM540_06190</name>
</gene>
<comment type="subcellular location">
    <subcellularLocation>
        <location evidence="16">Cell membrane</location>
        <topology evidence="16">Multi-pass membrane protein</topology>
    </subcellularLocation>
    <subcellularLocation>
        <location evidence="1">Membrane</location>
        <topology evidence="1">Multi-pass membrane protein</topology>
    </subcellularLocation>
</comment>
<dbReference type="InterPro" id="IPR001505">
    <property type="entry name" value="Copper_CuA"/>
</dbReference>
<evidence type="ECO:0000256" key="15">
    <source>
        <dbReference type="PROSITE-ProRule" id="PRU00433"/>
    </source>
</evidence>
<evidence type="ECO:0000256" key="1">
    <source>
        <dbReference type="ARBA" id="ARBA00004141"/>
    </source>
</evidence>
<evidence type="ECO:0000313" key="23">
    <source>
        <dbReference type="EMBL" id="MDT0631336.1"/>
    </source>
</evidence>
<evidence type="ECO:0000256" key="12">
    <source>
        <dbReference type="ARBA" id="ARBA00023008"/>
    </source>
</evidence>
<sequence>MMMQTPAADSAGVIEATRQAFWTGRNGLWLPPAESTTAPQIDALFNFIMISSIILTLFVAAAMVYFVRKYRRTSHADRPQETHENKWLEVSWIVIPTILVLGVFFWGFRAYVGTAIPPSNAITVNVKAQKWNWSFEYANGTNATELVVPVNQPVRLEMTSQDVLHSFYVPEFRIKHDVLPNRFAYVWFEAPREGVYQILCTEYCGTSHSNMGARIRVVSRGDYYAYVANGYLPGEQPPAMAPADLGASVYVARGCNACHSVDGTPGVGPSWEGIWGEPRPGSAEGVVDDVYIANSILYPQAYIAPGFENANMPSYDGVLNDQQIAGVAAYIRVLSGAATPADTTLPTDAGIEDSLAGQAPEGGMGDPGVPVADPVDGPAREEVLE</sequence>
<dbReference type="Proteomes" id="UP001267426">
    <property type="component" value="Unassembled WGS sequence"/>
</dbReference>
<dbReference type="InterPro" id="IPR008972">
    <property type="entry name" value="Cupredoxin"/>
</dbReference>
<evidence type="ECO:0000256" key="11">
    <source>
        <dbReference type="ARBA" id="ARBA00023004"/>
    </source>
</evidence>
<comment type="cofactor">
    <cofactor evidence="17">
        <name>Cu cation</name>
        <dbReference type="ChEBI" id="CHEBI:23378"/>
    </cofactor>
    <text evidence="17">Binds a copper A center.</text>
</comment>
<evidence type="ECO:0000256" key="6">
    <source>
        <dbReference type="ARBA" id="ARBA00022692"/>
    </source>
</evidence>
<keyword evidence="3 16" id="KW-0813">Transport</keyword>
<feature type="transmembrane region" description="Helical" evidence="19">
    <location>
        <begin position="87"/>
        <end position="108"/>
    </location>
</feature>
<dbReference type="EMBL" id="JAVRHT010000011">
    <property type="protein sequence ID" value="MDT0631336.1"/>
    <property type="molecule type" value="Genomic_DNA"/>
</dbReference>
<protein>
    <recommendedName>
        <fullName evidence="17">Cytochrome c oxidase subunit 2</fullName>
        <ecNumber evidence="17">7.1.1.9</ecNumber>
    </recommendedName>
</protein>
<keyword evidence="12 17" id="KW-0186">Copper</keyword>
<dbReference type="PROSITE" id="PS50999">
    <property type="entry name" value="COX2_TM"/>
    <property type="match status" value="1"/>
</dbReference>